<dbReference type="PRINTS" id="PR00111">
    <property type="entry name" value="ABHYDROLASE"/>
</dbReference>
<proteinExistence type="predicted"/>
<dbReference type="GO" id="GO:0016787">
    <property type="term" value="F:hydrolase activity"/>
    <property type="evidence" value="ECO:0007669"/>
    <property type="project" value="UniProtKB-KW"/>
</dbReference>
<gene>
    <name evidence="2" type="ORF">E0H45_22065</name>
</gene>
<dbReference type="OrthoDB" id="27092at2"/>
<dbReference type="Pfam" id="PF00196">
    <property type="entry name" value="GerE"/>
    <property type="match status" value="1"/>
</dbReference>
<dbReference type="SMART" id="SM00421">
    <property type="entry name" value="HTH_LUXR"/>
    <property type="match status" value="1"/>
</dbReference>
<dbReference type="Pfam" id="PF00561">
    <property type="entry name" value="Abhydrolase_1"/>
    <property type="match status" value="1"/>
</dbReference>
<dbReference type="EMBL" id="SJJZ01000002">
    <property type="protein sequence ID" value="TCC08554.1"/>
    <property type="molecule type" value="Genomic_DNA"/>
</dbReference>
<evidence type="ECO:0000313" key="3">
    <source>
        <dbReference type="Proteomes" id="UP000292346"/>
    </source>
</evidence>
<dbReference type="Proteomes" id="UP000292346">
    <property type="component" value="Unassembled WGS sequence"/>
</dbReference>
<comment type="caution">
    <text evidence="2">The sequence shown here is derived from an EMBL/GenBank/DDBJ whole genome shotgun (WGS) entry which is preliminary data.</text>
</comment>
<dbReference type="InterPro" id="IPR000792">
    <property type="entry name" value="Tscrpt_reg_LuxR_C"/>
</dbReference>
<dbReference type="RefSeq" id="WP_131340096.1">
    <property type="nucleotide sequence ID" value="NZ_SJJZ01000002.1"/>
</dbReference>
<dbReference type="InterPro" id="IPR000073">
    <property type="entry name" value="AB_hydrolase_1"/>
</dbReference>
<dbReference type="InterPro" id="IPR050471">
    <property type="entry name" value="AB_hydrolase"/>
</dbReference>
<dbReference type="Gene3D" id="3.40.50.1820">
    <property type="entry name" value="alpha/beta hydrolase"/>
    <property type="match status" value="1"/>
</dbReference>
<dbReference type="GO" id="GO:0003677">
    <property type="term" value="F:DNA binding"/>
    <property type="evidence" value="ECO:0007669"/>
    <property type="project" value="InterPro"/>
</dbReference>
<dbReference type="InterPro" id="IPR029058">
    <property type="entry name" value="AB_hydrolase_fold"/>
</dbReference>
<evidence type="ECO:0000313" key="2">
    <source>
        <dbReference type="EMBL" id="TCC08554.1"/>
    </source>
</evidence>
<dbReference type="InterPro" id="IPR016032">
    <property type="entry name" value="Sig_transdc_resp-reg_C-effctor"/>
</dbReference>
<dbReference type="CDD" id="cd06170">
    <property type="entry name" value="LuxR_C_like"/>
    <property type="match status" value="1"/>
</dbReference>
<dbReference type="SUPFAM" id="SSF53474">
    <property type="entry name" value="alpha/beta-Hydrolases"/>
    <property type="match status" value="1"/>
</dbReference>
<dbReference type="PRINTS" id="PR00038">
    <property type="entry name" value="HTHLUXR"/>
</dbReference>
<dbReference type="PROSITE" id="PS50043">
    <property type="entry name" value="HTH_LUXR_2"/>
    <property type="match status" value="1"/>
</dbReference>
<feature type="domain" description="HTH luxR-type" evidence="1">
    <location>
        <begin position="282"/>
        <end position="347"/>
    </location>
</feature>
<organism evidence="2 3">
    <name type="scientific">Kribbella soli</name>
    <dbReference type="NCBI Taxonomy" id="1124743"/>
    <lineage>
        <taxon>Bacteria</taxon>
        <taxon>Bacillati</taxon>
        <taxon>Actinomycetota</taxon>
        <taxon>Actinomycetes</taxon>
        <taxon>Propionibacteriales</taxon>
        <taxon>Kribbellaceae</taxon>
        <taxon>Kribbella</taxon>
    </lineage>
</organism>
<dbReference type="SUPFAM" id="SSF46894">
    <property type="entry name" value="C-terminal effector domain of the bipartite response regulators"/>
    <property type="match status" value="1"/>
</dbReference>
<sequence>MRQRVGYCTAPDAVKLAYAVHGAGPPIVRVATWMTNLESDWESPVWRHWLDALGDGHTLIRYDERGCGLSDRDVDDISLDAWVADLEAVVDAASLDRFALLGVSTGAPVAVTYAARHPERLTHLVLYGGYARGRALRGESERRFQDALVAAISAGWTDPDPTFRHLFSMLFLPAGTAEQMGWYDELQRNCTSAATAVRIYNARGGINVVDAAAQVRTRTLVVHPTRDHVVPIGEGRLLATLLPDARWVELESANHILLSDDLAWPTFVAELRDFLGTKPTTARPGVEELSRRELEVLELVAAGLTNEAIAERLSLSVRTVERHLTNTYVKLRVSGKAGRAAAAARFSEARRT</sequence>
<dbReference type="Gene3D" id="1.10.10.10">
    <property type="entry name" value="Winged helix-like DNA-binding domain superfamily/Winged helix DNA-binding domain"/>
    <property type="match status" value="1"/>
</dbReference>
<accession>A0A4R0HFU9</accession>
<dbReference type="PANTHER" id="PTHR43433">
    <property type="entry name" value="HYDROLASE, ALPHA/BETA FOLD FAMILY PROTEIN"/>
    <property type="match status" value="1"/>
</dbReference>
<dbReference type="PROSITE" id="PS00622">
    <property type="entry name" value="HTH_LUXR_1"/>
    <property type="match status" value="1"/>
</dbReference>
<keyword evidence="3" id="KW-1185">Reference proteome</keyword>
<protein>
    <submittedName>
        <fullName evidence="2">Alpha/beta fold hydrolase</fullName>
    </submittedName>
</protein>
<dbReference type="InterPro" id="IPR036388">
    <property type="entry name" value="WH-like_DNA-bd_sf"/>
</dbReference>
<dbReference type="PANTHER" id="PTHR43433:SF8">
    <property type="entry name" value="BIFUNCTIONAL LIPASE_ADENYLATE CYCLASE LIPJ"/>
    <property type="match status" value="1"/>
</dbReference>
<reference evidence="2 3" key="1">
    <citation type="submission" date="2019-02" db="EMBL/GenBank/DDBJ databases">
        <title>Kribbella capetownensis sp. nov. and Kribbella speibonae sp. nov., isolated from soil.</title>
        <authorList>
            <person name="Curtis S.M."/>
            <person name="Norton I."/>
            <person name="Everest G.J."/>
            <person name="Meyers P.R."/>
        </authorList>
    </citation>
    <scope>NUCLEOTIDE SEQUENCE [LARGE SCALE GENOMIC DNA]</scope>
    <source>
        <strain evidence="2 3">KCTC 29219</strain>
    </source>
</reference>
<keyword evidence="2" id="KW-0378">Hydrolase</keyword>
<name>A0A4R0HFU9_9ACTN</name>
<evidence type="ECO:0000259" key="1">
    <source>
        <dbReference type="PROSITE" id="PS50043"/>
    </source>
</evidence>
<dbReference type="AlphaFoldDB" id="A0A4R0HFU9"/>
<dbReference type="GO" id="GO:0006355">
    <property type="term" value="P:regulation of DNA-templated transcription"/>
    <property type="evidence" value="ECO:0007669"/>
    <property type="project" value="InterPro"/>
</dbReference>